<dbReference type="InterPro" id="IPR036264">
    <property type="entry name" value="Bact_exopeptidase_dim_dom"/>
</dbReference>
<dbReference type="PANTHER" id="PTHR43808">
    <property type="entry name" value="ACETYLORNITHINE DEACETYLASE"/>
    <property type="match status" value="1"/>
</dbReference>
<dbReference type="GO" id="GO:0046872">
    <property type="term" value="F:metal ion binding"/>
    <property type="evidence" value="ECO:0007669"/>
    <property type="project" value="UniProtKB-KW"/>
</dbReference>
<dbReference type="InterPro" id="IPR011650">
    <property type="entry name" value="Peptidase_M20_dimer"/>
</dbReference>
<proteinExistence type="predicted"/>
<name>A0A136LY07_9BACT</name>
<dbReference type="PANTHER" id="PTHR43808:SF9">
    <property type="entry name" value="BLL0789 PROTEIN"/>
    <property type="match status" value="1"/>
</dbReference>
<dbReference type="Pfam" id="PF01546">
    <property type="entry name" value="Peptidase_M20"/>
    <property type="match status" value="1"/>
</dbReference>
<evidence type="ECO:0000256" key="1">
    <source>
        <dbReference type="ARBA" id="ARBA00022723"/>
    </source>
</evidence>
<dbReference type="AlphaFoldDB" id="A0A136LY07"/>
<keyword evidence="4" id="KW-0645">Protease</keyword>
<dbReference type="SUPFAM" id="SSF55031">
    <property type="entry name" value="Bacterial exopeptidase dimerisation domain"/>
    <property type="match status" value="1"/>
</dbReference>
<sequence length="352" mass="37912">MLTELLSINSYTANREGVARTVSRFGQSLPEGFITETATHPDFADFTCFRTERWDSAAPRIALILHADTVFTPEQDVPVRTDGNRVYGPGASDMQASFVAVSSCLGKLAAEGALKNILVVVNTCEEKGSPAFQDQMREVAARVTHVLGFEKADDGGLPDTDPAYPREFVLASARKGIFQQTLSVHGPGGHSGALSQKSERSNAISHAVGMMADIDRLADYQAGTTINLAFVQGGRKNTVIAENCEFAFDCRYSDNIEAARVKEGIAEICSRTYVPGVKVADHGYSYDLPALPKNSGTDNLLTRAQTAGRSVGITVSARPRGGWSDVCNLYAYNPALQVIDGLGPKRRQRAFA</sequence>
<evidence type="ECO:0000256" key="2">
    <source>
        <dbReference type="ARBA" id="ARBA00022801"/>
    </source>
</evidence>
<evidence type="ECO:0000313" key="4">
    <source>
        <dbReference type="EMBL" id="KXK26531.1"/>
    </source>
</evidence>
<dbReference type="Gene3D" id="3.30.70.360">
    <property type="match status" value="1"/>
</dbReference>
<feature type="domain" description="Peptidase M20 dimerisation" evidence="3">
    <location>
        <begin position="173"/>
        <end position="275"/>
    </location>
</feature>
<keyword evidence="2 4" id="KW-0378">Hydrolase</keyword>
<dbReference type="STRING" id="1617426.TR69_WS6001000536"/>
<dbReference type="InterPro" id="IPR002933">
    <property type="entry name" value="Peptidase_M20"/>
</dbReference>
<gene>
    <name evidence="4" type="primary">cpg2_2</name>
    <name evidence="4" type="ORF">TR69_WS6001000536</name>
</gene>
<keyword evidence="4" id="KW-0121">Carboxypeptidase</keyword>
<reference evidence="4 5" key="1">
    <citation type="submission" date="2015-02" db="EMBL/GenBank/DDBJ databases">
        <title>Improved understanding of the partial-nitritation anammox process through 23 genomes representing the majority of the microbial community.</title>
        <authorList>
            <person name="Speth D.R."/>
            <person name="In T Zandt M."/>
            <person name="Guerrero Cruz S."/>
            <person name="Jetten M.S."/>
            <person name="Dutilh B.E."/>
        </authorList>
    </citation>
    <scope>NUCLEOTIDE SEQUENCE [LARGE SCALE GENOMIC DNA]</scope>
    <source>
        <strain evidence="4">OLB20</strain>
    </source>
</reference>
<keyword evidence="1" id="KW-0479">Metal-binding</keyword>
<comment type="caution">
    <text evidence="4">The sequence shown here is derived from an EMBL/GenBank/DDBJ whole genome shotgun (WGS) entry which is preliminary data.</text>
</comment>
<accession>A0A136LY07</accession>
<dbReference type="GO" id="GO:0004180">
    <property type="term" value="F:carboxypeptidase activity"/>
    <property type="evidence" value="ECO:0007669"/>
    <property type="project" value="UniProtKB-KW"/>
</dbReference>
<evidence type="ECO:0000313" key="5">
    <source>
        <dbReference type="Proteomes" id="UP000070457"/>
    </source>
</evidence>
<dbReference type="InterPro" id="IPR050072">
    <property type="entry name" value="Peptidase_M20A"/>
</dbReference>
<protein>
    <submittedName>
        <fullName evidence="4">Carboxypeptidase G2</fullName>
        <ecNumber evidence="4">3.4.17.11</ecNumber>
    </submittedName>
</protein>
<dbReference type="EC" id="3.4.17.11" evidence="4"/>
<evidence type="ECO:0000259" key="3">
    <source>
        <dbReference type="Pfam" id="PF07687"/>
    </source>
</evidence>
<dbReference type="EMBL" id="JYNZ01000003">
    <property type="protein sequence ID" value="KXK26531.1"/>
    <property type="molecule type" value="Genomic_DNA"/>
</dbReference>
<dbReference type="Pfam" id="PF07687">
    <property type="entry name" value="M20_dimer"/>
    <property type="match status" value="1"/>
</dbReference>
<dbReference type="SUPFAM" id="SSF53187">
    <property type="entry name" value="Zn-dependent exopeptidases"/>
    <property type="match status" value="1"/>
</dbReference>
<organism evidence="4 5">
    <name type="scientific">candidate division WS6 bacterium OLB20</name>
    <dbReference type="NCBI Taxonomy" id="1617426"/>
    <lineage>
        <taxon>Bacteria</taxon>
        <taxon>Candidatus Dojkabacteria</taxon>
    </lineage>
</organism>
<dbReference type="Gene3D" id="3.40.630.10">
    <property type="entry name" value="Zn peptidases"/>
    <property type="match status" value="1"/>
</dbReference>
<dbReference type="Proteomes" id="UP000070457">
    <property type="component" value="Unassembled WGS sequence"/>
</dbReference>